<feature type="transmembrane region" description="Helical" evidence="2">
    <location>
        <begin position="517"/>
        <end position="539"/>
    </location>
</feature>
<feature type="compositionally biased region" description="Polar residues" evidence="1">
    <location>
        <begin position="187"/>
        <end position="197"/>
    </location>
</feature>
<evidence type="ECO:0000313" key="3">
    <source>
        <dbReference type="EMBL" id="EGF77412.1"/>
    </source>
</evidence>
<keyword evidence="2" id="KW-0812">Transmembrane</keyword>
<feature type="region of interest" description="Disordered" evidence="1">
    <location>
        <begin position="175"/>
        <end position="223"/>
    </location>
</feature>
<organism evidence="3 4">
    <name type="scientific">Batrachochytrium dendrobatidis (strain JAM81 / FGSC 10211)</name>
    <name type="common">Frog chytrid fungus</name>
    <dbReference type="NCBI Taxonomy" id="684364"/>
    <lineage>
        <taxon>Eukaryota</taxon>
        <taxon>Fungi</taxon>
        <taxon>Fungi incertae sedis</taxon>
        <taxon>Chytridiomycota</taxon>
        <taxon>Chytridiomycota incertae sedis</taxon>
        <taxon>Chytridiomycetes</taxon>
        <taxon>Rhizophydiales</taxon>
        <taxon>Rhizophydiales incertae sedis</taxon>
        <taxon>Batrachochytrium</taxon>
    </lineage>
</organism>
<sequence>MSREFNPENIPSSFSQTPPETTLQQKQFKINFEDGSSTSSRSSKTRELSKVNSNSQIHYTSVSYPKNDITNSVTDSAHQDKCVVPNMDETYLYTARASQISNPFATPRDSSLPPHPRASRIISSTPSNITQQGSNTAHNSQSMASPTMESAVSNPFATPLMSAVSNPFATPLDNTMSPILESAPPSRLNQSSNTASSHFLKKKSSKNGLSESQTIPHSKQHLDQAGQCLGSIESIQETHMLPQLEVDPMQLPRILTKKSYGKDGMKKSTDALHKRDRSKSRKTAYHVQSPTTNEFVAIPMDDITDLCGNPVHYKSKSKLSHKKLHTDIHLASTINLNNSDISAMTGRSDDGLKTMASITNLTLLPLNENSMPVSDQPISVVYVQEKSGKRLFRKSMGGLRKAEGSISPNASTGAPNMNLSRVNWQDQLCELAKFTNSLTYTILLILHSLYAGLCLYSLVLFPLAATPAFPTTSPLKVNQTINLNDTLYTTLAPQILEFQVTALQDVELLTSTSFRFLVFYSMIANGLSLLFQLGSLAALMSTLNIATENITATVSFISNALMIPIDMRISQSGTDGQYGGAYVGKK</sequence>
<accession>F4PBB1</accession>
<name>F4PBB1_BATDJ</name>
<feature type="transmembrane region" description="Helical" evidence="2">
    <location>
        <begin position="442"/>
        <end position="465"/>
    </location>
</feature>
<gene>
    <name evidence="3" type="ORF">BATDEDRAFT_91790</name>
</gene>
<dbReference type="GeneID" id="18244390"/>
<evidence type="ECO:0000313" key="4">
    <source>
        <dbReference type="Proteomes" id="UP000007241"/>
    </source>
</evidence>
<dbReference type="STRING" id="684364.F4PBB1"/>
<dbReference type="RefSeq" id="XP_006682067.1">
    <property type="nucleotide sequence ID" value="XM_006682004.1"/>
</dbReference>
<feature type="region of interest" description="Disordered" evidence="1">
    <location>
        <begin position="104"/>
        <end position="152"/>
    </location>
</feature>
<feature type="compositionally biased region" description="Polar residues" evidence="1">
    <location>
        <begin position="121"/>
        <end position="152"/>
    </location>
</feature>
<protein>
    <submittedName>
        <fullName evidence="3">Uncharacterized protein</fullName>
    </submittedName>
</protein>
<proteinExistence type="predicted"/>
<dbReference type="EMBL" id="GL882892">
    <property type="protein sequence ID" value="EGF77412.1"/>
    <property type="molecule type" value="Genomic_DNA"/>
</dbReference>
<feature type="compositionally biased region" description="Polar residues" evidence="1">
    <location>
        <begin position="206"/>
        <end position="217"/>
    </location>
</feature>
<evidence type="ECO:0000256" key="1">
    <source>
        <dbReference type="SAM" id="MobiDB-lite"/>
    </source>
</evidence>
<feature type="compositionally biased region" description="Basic and acidic residues" evidence="1">
    <location>
        <begin position="260"/>
        <end position="273"/>
    </location>
</feature>
<dbReference type="OrthoDB" id="2148420at2759"/>
<feature type="region of interest" description="Disordered" evidence="1">
    <location>
        <begin position="260"/>
        <end position="287"/>
    </location>
</feature>
<feature type="compositionally biased region" description="Basic residues" evidence="1">
    <location>
        <begin position="274"/>
        <end position="284"/>
    </location>
</feature>
<dbReference type="InParanoid" id="F4PBB1"/>
<keyword evidence="4" id="KW-1185">Reference proteome</keyword>
<evidence type="ECO:0000256" key="2">
    <source>
        <dbReference type="SAM" id="Phobius"/>
    </source>
</evidence>
<reference evidence="3 4" key="1">
    <citation type="submission" date="2009-12" db="EMBL/GenBank/DDBJ databases">
        <title>The draft genome of Batrachochytrium dendrobatidis.</title>
        <authorList>
            <consortium name="US DOE Joint Genome Institute (JGI-PGF)"/>
            <person name="Kuo A."/>
            <person name="Salamov A."/>
            <person name="Schmutz J."/>
            <person name="Lucas S."/>
            <person name="Pitluck S."/>
            <person name="Rosenblum E."/>
            <person name="Stajich J."/>
            <person name="Eisen M."/>
            <person name="Grigoriev I.V."/>
        </authorList>
    </citation>
    <scope>NUCLEOTIDE SEQUENCE [LARGE SCALE GENOMIC DNA]</scope>
    <source>
        <strain evidence="4">JAM81 / FGSC 10211</strain>
    </source>
</reference>
<dbReference type="HOGENOM" id="CLU_465370_0_0_1"/>
<dbReference type="Proteomes" id="UP000007241">
    <property type="component" value="Unassembled WGS sequence"/>
</dbReference>
<feature type="compositionally biased region" description="Polar residues" evidence="1">
    <location>
        <begin position="9"/>
        <end position="28"/>
    </location>
</feature>
<keyword evidence="2" id="KW-1133">Transmembrane helix</keyword>
<keyword evidence="2" id="KW-0472">Membrane</keyword>
<dbReference type="AlphaFoldDB" id="F4PBB1"/>
<feature type="region of interest" description="Disordered" evidence="1">
    <location>
        <begin position="1"/>
        <end position="53"/>
    </location>
</feature>